<comment type="subcellular location">
    <subcellularLocation>
        <location evidence="1">Membrane</location>
    </subcellularLocation>
</comment>
<dbReference type="Proteomes" id="UP000244309">
    <property type="component" value="Unassembled WGS sequence"/>
</dbReference>
<evidence type="ECO:0000313" key="10">
    <source>
        <dbReference type="Proteomes" id="UP000244309"/>
    </source>
</evidence>
<evidence type="ECO:0000256" key="3">
    <source>
        <dbReference type="ARBA" id="ARBA00022692"/>
    </source>
</evidence>
<feature type="region of interest" description="Disordered" evidence="7">
    <location>
        <begin position="1"/>
        <end position="64"/>
    </location>
</feature>
<dbReference type="GeneID" id="37010353"/>
<dbReference type="PANTHER" id="PTHR10926:SF20">
    <property type="entry name" value="PHOSPHOLIPID-TRANSPORTING ATPASE ACCESSORY SUBUNIT LEM3"/>
    <property type="match status" value="1"/>
</dbReference>
<dbReference type="VEuPathDB" id="FungiDB:CXQ85_005023"/>
<dbReference type="GO" id="GO:0005783">
    <property type="term" value="C:endoplasmic reticulum"/>
    <property type="evidence" value="ECO:0007669"/>
    <property type="project" value="TreeGrafter"/>
</dbReference>
<dbReference type="EMBL" id="PKFO01000008">
    <property type="protein sequence ID" value="PVH22454.1"/>
    <property type="molecule type" value="Genomic_DNA"/>
</dbReference>
<dbReference type="PANTHER" id="PTHR10926">
    <property type="entry name" value="CELL CYCLE CONTROL PROTEIN 50"/>
    <property type="match status" value="1"/>
</dbReference>
<feature type="transmembrane region" description="Helical" evidence="8">
    <location>
        <begin position="398"/>
        <end position="424"/>
    </location>
</feature>
<feature type="region of interest" description="Disordered" evidence="7">
    <location>
        <begin position="429"/>
        <end position="460"/>
    </location>
</feature>
<dbReference type="GO" id="GO:0045332">
    <property type="term" value="P:phospholipid translocation"/>
    <property type="evidence" value="ECO:0007669"/>
    <property type="project" value="UniProtKB-UniRule"/>
</dbReference>
<gene>
    <name evidence="9" type="ORF">CXQ85_005023</name>
</gene>
<protein>
    <submittedName>
        <fullName evidence="9">Uncharacterized protein</fullName>
    </submittedName>
</protein>
<reference evidence="9 10" key="1">
    <citation type="submission" date="2017-12" db="EMBL/GenBank/DDBJ databases">
        <title>Genome Sequence of a Multidrug-Resistant Candida haemulonii Isolate from a Patient with Chronic Leg Ulcers in Israel.</title>
        <authorList>
            <person name="Chow N.A."/>
            <person name="Gade L."/>
            <person name="Batra D."/>
            <person name="Rowe L.A."/>
            <person name="Ben-Ami R."/>
            <person name="Loparev V.N."/>
            <person name="Litvintseva A.P."/>
        </authorList>
    </citation>
    <scope>NUCLEOTIDE SEQUENCE [LARGE SCALE GENOMIC DNA]</scope>
    <source>
        <strain evidence="9 10">B11899</strain>
    </source>
</reference>
<evidence type="ECO:0000256" key="2">
    <source>
        <dbReference type="ARBA" id="ARBA00009457"/>
    </source>
</evidence>
<evidence type="ECO:0000256" key="8">
    <source>
        <dbReference type="SAM" id="Phobius"/>
    </source>
</evidence>
<keyword evidence="4 8" id="KW-1133">Transmembrane helix</keyword>
<evidence type="ECO:0000256" key="6">
    <source>
        <dbReference type="PIRNR" id="PIRNR015840"/>
    </source>
</evidence>
<sequence length="460" mass="51933">MSSAKASGVDVTAPELPHGSSSSGSPFADEHKADESRFDKPANNEYNETNQDETREDIETESDLDEDYSFVEIKQKSRKPNDNAFQQQRLRAVNPVITAKWLIPILIGLGIFLIPLGVAMWLASHRIEDFTIDYTQCENLAVSGSWSPIPDEYTTYHLDGASVQQAQWKLDTDESQPFEDERRVCKIQFNVPHDLNSPLYFFYRLEHFAQNHRRYAKSFSEDQIQGRAASLGAIKDGVGENCEPLSNNAEGKKYYPCGLVANSIFNDTFSSTLTGVNGTSDNYEFSRDGISWATNDGRFKKTSYDYNEIAPPPNWYKMFPNGYNETNVPDISKWEDLQNWMFTSALQNFNKLYMRNDDDALPEGIYEIDIGLHFPVLPYEGKKKIFISQRSVLGGKNYFLGFSWIAGGGVCMLVGLAVLVLNVARPRKPGDESMLSWNKEALEKDSKETDEPVTLPDSSN</sequence>
<dbReference type="PIRSF" id="PIRSF015840">
    <property type="entry name" value="DUF284_TM_euk"/>
    <property type="match status" value="1"/>
</dbReference>
<dbReference type="InterPro" id="IPR005045">
    <property type="entry name" value="CDC50/LEM3_fam"/>
</dbReference>
<evidence type="ECO:0000256" key="5">
    <source>
        <dbReference type="ARBA" id="ARBA00023136"/>
    </source>
</evidence>
<keyword evidence="5 6" id="KW-0472">Membrane</keyword>
<evidence type="ECO:0000256" key="4">
    <source>
        <dbReference type="ARBA" id="ARBA00022989"/>
    </source>
</evidence>
<dbReference type="GO" id="GO:0005794">
    <property type="term" value="C:Golgi apparatus"/>
    <property type="evidence" value="ECO:0007669"/>
    <property type="project" value="TreeGrafter"/>
</dbReference>
<dbReference type="STRING" id="45357.A0A2V1AXD9"/>
<dbReference type="OrthoDB" id="340608at2759"/>
<keyword evidence="3 8" id="KW-0812">Transmembrane</keyword>
<evidence type="ECO:0000256" key="1">
    <source>
        <dbReference type="ARBA" id="ARBA00004370"/>
    </source>
</evidence>
<accession>A0A2V1AXD9</accession>
<keyword evidence="10" id="KW-1185">Reference proteome</keyword>
<evidence type="ECO:0000256" key="7">
    <source>
        <dbReference type="SAM" id="MobiDB-lite"/>
    </source>
</evidence>
<comment type="similarity">
    <text evidence="2 6">Belongs to the CDC50/LEM3 family.</text>
</comment>
<proteinExistence type="inferred from homology"/>
<organism evidence="9 10">
    <name type="scientific">Candidozyma haemuli</name>
    <dbReference type="NCBI Taxonomy" id="45357"/>
    <lineage>
        <taxon>Eukaryota</taxon>
        <taxon>Fungi</taxon>
        <taxon>Dikarya</taxon>
        <taxon>Ascomycota</taxon>
        <taxon>Saccharomycotina</taxon>
        <taxon>Pichiomycetes</taxon>
        <taxon>Metschnikowiaceae</taxon>
        <taxon>Candidozyma</taxon>
    </lineage>
</organism>
<name>A0A2V1AXD9_9ASCO</name>
<dbReference type="Pfam" id="PF03381">
    <property type="entry name" value="CDC50"/>
    <property type="match status" value="1"/>
</dbReference>
<dbReference type="AlphaFoldDB" id="A0A2V1AXD9"/>
<comment type="caution">
    <text evidence="9">The sequence shown here is derived from an EMBL/GenBank/DDBJ whole genome shotgun (WGS) entry which is preliminary data.</text>
</comment>
<feature type="compositionally biased region" description="Basic and acidic residues" evidence="7">
    <location>
        <begin position="28"/>
        <end position="42"/>
    </location>
</feature>
<feature type="compositionally biased region" description="Acidic residues" evidence="7">
    <location>
        <begin position="50"/>
        <end position="64"/>
    </location>
</feature>
<dbReference type="GO" id="GO:0005886">
    <property type="term" value="C:plasma membrane"/>
    <property type="evidence" value="ECO:0007669"/>
    <property type="project" value="TreeGrafter"/>
</dbReference>
<feature type="transmembrane region" description="Helical" evidence="8">
    <location>
        <begin position="101"/>
        <end position="123"/>
    </location>
</feature>
<dbReference type="RefSeq" id="XP_025343394.1">
    <property type="nucleotide sequence ID" value="XM_025488627.1"/>
</dbReference>
<evidence type="ECO:0000313" key="9">
    <source>
        <dbReference type="EMBL" id="PVH22454.1"/>
    </source>
</evidence>
<feature type="compositionally biased region" description="Basic and acidic residues" evidence="7">
    <location>
        <begin position="440"/>
        <end position="450"/>
    </location>
</feature>